<dbReference type="PANTHER" id="PTHR20882:SF14">
    <property type="entry name" value="CYTOPLASMIC TRNA 2-THIOLATION PROTEIN 2"/>
    <property type="match status" value="1"/>
</dbReference>
<dbReference type="GO" id="GO:0016779">
    <property type="term" value="F:nucleotidyltransferase activity"/>
    <property type="evidence" value="ECO:0007669"/>
    <property type="project" value="UniProtKB-UniRule"/>
</dbReference>
<dbReference type="OrthoDB" id="25129at2759"/>
<reference evidence="4 5" key="1">
    <citation type="journal article" date="2015" name="BMC Genomics">
        <title>Gene expression during zombie ant biting behavior reflects the complexity underlying fungal parasitic behavioral manipulation.</title>
        <authorList>
            <person name="de Bekker C."/>
            <person name="Ohm R.A."/>
            <person name="Loreto R.G."/>
            <person name="Sebastian A."/>
            <person name="Albert I."/>
            <person name="Merrow M."/>
            <person name="Brachmann A."/>
            <person name="Hughes D.P."/>
        </authorList>
    </citation>
    <scope>NUCLEOTIDE SEQUENCE [LARGE SCALE GENOMIC DNA]</scope>
    <source>
        <strain evidence="4 5">SC16a</strain>
    </source>
</reference>
<proteinExistence type="inferred from homology"/>
<dbReference type="AlphaFoldDB" id="A0A2A9PKB1"/>
<reference evidence="4 5" key="2">
    <citation type="journal article" date="2017" name="Sci. Rep.">
        <title>Ant-infecting Ophiocordyceps genomes reveal a high diversity of potential behavioral manipulation genes and a possible major role for enterotoxins.</title>
        <authorList>
            <person name="de Bekker C."/>
            <person name="Ohm R.A."/>
            <person name="Evans H.C."/>
            <person name="Brachmann A."/>
            <person name="Hughes D.P."/>
        </authorList>
    </citation>
    <scope>NUCLEOTIDE SEQUENCE [LARGE SCALE GENOMIC DNA]</scope>
    <source>
        <strain evidence="4 5">SC16a</strain>
    </source>
</reference>
<comment type="pathway">
    <text evidence="3">tRNA modification; 5-methoxycarbonylmethyl-2-thiouridine-tRNA biosynthesis.</text>
</comment>
<dbReference type="InterPro" id="IPR014729">
    <property type="entry name" value="Rossmann-like_a/b/a_fold"/>
</dbReference>
<accession>A0A2A9PKB1</accession>
<dbReference type="HAMAP" id="MF_03054">
    <property type="entry name" value="CTU2"/>
    <property type="match status" value="1"/>
</dbReference>
<dbReference type="GO" id="GO:0016783">
    <property type="term" value="F:sulfurtransferase activity"/>
    <property type="evidence" value="ECO:0007669"/>
    <property type="project" value="TreeGrafter"/>
</dbReference>
<dbReference type="Pfam" id="PF10288">
    <property type="entry name" value="CTU2"/>
    <property type="match status" value="1"/>
</dbReference>
<dbReference type="GO" id="GO:0002143">
    <property type="term" value="P:tRNA wobble position uridine thiolation"/>
    <property type="evidence" value="ECO:0007669"/>
    <property type="project" value="TreeGrafter"/>
</dbReference>
<dbReference type="EMBL" id="LAZP02000054">
    <property type="protein sequence ID" value="PFH61798.1"/>
    <property type="molecule type" value="Genomic_DNA"/>
</dbReference>
<dbReference type="Gene3D" id="3.40.50.620">
    <property type="entry name" value="HUPs"/>
    <property type="match status" value="1"/>
</dbReference>
<dbReference type="PANTHER" id="PTHR20882">
    <property type="entry name" value="CYTOPLASMIC TRNA 2-THIOLATION PROTEIN 2"/>
    <property type="match status" value="1"/>
</dbReference>
<dbReference type="UniPathway" id="UPA00988"/>
<evidence type="ECO:0000256" key="1">
    <source>
        <dbReference type="ARBA" id="ARBA00022490"/>
    </source>
</evidence>
<comment type="similarity">
    <text evidence="3">Belongs to the CTU2/NCS2 family.</text>
</comment>
<gene>
    <name evidence="3" type="primary">NCS2</name>
    <name evidence="3" type="synonym">CTU2</name>
    <name evidence="4" type="ORF">XA68_16226</name>
</gene>
<keyword evidence="5" id="KW-1185">Reference proteome</keyword>
<comment type="function">
    <text evidence="3">Plays a central role in 2-thiolation of mcm(5)S(2)U at tRNA wobble positions of tRNA(Lys), tRNA(Glu) and tRNA(Gln). May act by forming a heterodimer with NCS6 that ligates sulfur from thiocarboxylated URM1 onto the uridine of tRNAs at wobble position. Prior mcm(5) tRNA modification by the elongator complex is required for 2-thiolation. May also be involved in protein urmylation.</text>
</comment>
<keyword evidence="1 3" id="KW-0963">Cytoplasm</keyword>
<organism evidence="4 5">
    <name type="scientific">Ophiocordyceps unilateralis</name>
    <name type="common">Zombie-ant fungus</name>
    <name type="synonym">Torrubia unilateralis</name>
    <dbReference type="NCBI Taxonomy" id="268505"/>
    <lineage>
        <taxon>Eukaryota</taxon>
        <taxon>Fungi</taxon>
        <taxon>Dikarya</taxon>
        <taxon>Ascomycota</taxon>
        <taxon>Pezizomycotina</taxon>
        <taxon>Sordariomycetes</taxon>
        <taxon>Hypocreomycetidae</taxon>
        <taxon>Hypocreales</taxon>
        <taxon>Ophiocordycipitaceae</taxon>
        <taxon>Ophiocordyceps</taxon>
    </lineage>
</organism>
<dbReference type="GO" id="GO:0005829">
    <property type="term" value="C:cytosol"/>
    <property type="evidence" value="ECO:0007669"/>
    <property type="project" value="TreeGrafter"/>
</dbReference>
<evidence type="ECO:0000256" key="3">
    <source>
        <dbReference type="HAMAP-Rule" id="MF_03054"/>
    </source>
</evidence>
<keyword evidence="2 3" id="KW-0819">tRNA processing</keyword>
<dbReference type="STRING" id="268505.A0A2A9PKB1"/>
<dbReference type="InterPro" id="IPR019407">
    <property type="entry name" value="CTU2"/>
</dbReference>
<dbReference type="Proteomes" id="UP000037136">
    <property type="component" value="Unassembled WGS sequence"/>
</dbReference>
<sequence>MADAPSSKLCSRCRDAAAPYTLRNASTCRNCYVNYVEAKAGRRLGALARDTKTSAPPAPRKYLAGLSYGPSSTLMVHILNTSAQFYSSKKSSPAFEPLVVHVDTELSNSGSVEADVTPASARVANFRDRFPNLSFECVHLSRVFDAKTVDWSALAWLDGVTDDGDDPVRRLRRLLDSFPSVTSRTHILRLLVRSLLLHVTIERSCSALLLGHSTTALASLTLSHVANGRGHVVPWQVNDGPFTVCTYDSSEVGEPAWVEIPVYYPLRQILRNEIMCYLDMMPSLRNLVPSDDAASSSVVSHKDSSLEGIIERYFDGVEGPYSGIVANVVQTTGKLDRAPASVFCPLCGMALDEQGDSRWAGELGDSSDGKPDLKRLCYGCRRTLSG</sequence>
<evidence type="ECO:0000313" key="5">
    <source>
        <dbReference type="Proteomes" id="UP000037136"/>
    </source>
</evidence>
<protein>
    <recommendedName>
        <fullName evidence="3">Cytoplasmic tRNA 2-thiolation protein 2</fullName>
    </recommendedName>
</protein>
<dbReference type="GO" id="GO:0000049">
    <property type="term" value="F:tRNA binding"/>
    <property type="evidence" value="ECO:0007669"/>
    <property type="project" value="InterPro"/>
</dbReference>
<dbReference type="SUPFAM" id="SSF52402">
    <property type="entry name" value="Adenine nucleotide alpha hydrolases-like"/>
    <property type="match status" value="1"/>
</dbReference>
<comment type="subcellular location">
    <subcellularLocation>
        <location evidence="3">Cytoplasm</location>
    </subcellularLocation>
</comment>
<dbReference type="GO" id="GO:0032447">
    <property type="term" value="P:protein urmylation"/>
    <property type="evidence" value="ECO:0007669"/>
    <property type="project" value="UniProtKB-UniRule"/>
</dbReference>
<comment type="caution">
    <text evidence="4">The sequence shown here is derived from an EMBL/GenBank/DDBJ whole genome shotgun (WGS) entry which is preliminary data.</text>
</comment>
<evidence type="ECO:0000313" key="4">
    <source>
        <dbReference type="EMBL" id="PFH61798.1"/>
    </source>
</evidence>
<evidence type="ECO:0000256" key="2">
    <source>
        <dbReference type="ARBA" id="ARBA00022694"/>
    </source>
</evidence>
<name>A0A2A9PKB1_OPHUN</name>